<reference evidence="2 3" key="1">
    <citation type="journal article" date="2023" name="Commun. Biol.">
        <title>Reorganization of the ancestral sex-determining regions during the evolution of trioecy in Pleodorina starrii.</title>
        <authorList>
            <person name="Takahashi K."/>
            <person name="Suzuki S."/>
            <person name="Kawai-Toyooka H."/>
            <person name="Yamamoto K."/>
            <person name="Hamaji T."/>
            <person name="Ootsuki R."/>
            <person name="Yamaguchi H."/>
            <person name="Kawachi M."/>
            <person name="Higashiyama T."/>
            <person name="Nozaki H."/>
        </authorList>
    </citation>
    <scope>NUCLEOTIDE SEQUENCE [LARGE SCALE GENOMIC DNA]</scope>
    <source>
        <strain evidence="2 3">NIES-4479</strain>
    </source>
</reference>
<evidence type="ECO:0000256" key="1">
    <source>
        <dbReference type="SAM" id="MobiDB-lite"/>
    </source>
</evidence>
<keyword evidence="3" id="KW-1185">Reference proteome</keyword>
<feature type="region of interest" description="Disordered" evidence="1">
    <location>
        <begin position="193"/>
        <end position="244"/>
    </location>
</feature>
<name>A0A9W6BK64_9CHLO</name>
<proteinExistence type="predicted"/>
<sequence>MRLLQRCQQLLRGACHAAEQGSAVSLSGIQSWEAAIAQLGRPRGLAVAAIDSTLRLAGWQEWQHSSHGARSVLSSATEGLQTCSARGSALPWAVSQARGLFGAPKPKVNPQIHTHDKYKKVWPQPELKYLLGRFVVDRNGVVWHRQANFRHQRFCKSASNLTRLKRWKPLASAYASKLLRLGFNERYWARPDPQDVPGFHEQPGGVRVPYTERRRRSAVPDLNQTTGDPSLRQSWKVPPRQGLR</sequence>
<gene>
    <name evidence="2" type="primary">PLEST002283</name>
    <name evidence="2" type="ORF">PLESTB_000729800</name>
</gene>
<dbReference type="EMBL" id="BRXU01000007">
    <property type="protein sequence ID" value="GLC53300.1"/>
    <property type="molecule type" value="Genomic_DNA"/>
</dbReference>
<evidence type="ECO:0000313" key="3">
    <source>
        <dbReference type="Proteomes" id="UP001165080"/>
    </source>
</evidence>
<evidence type="ECO:0000313" key="2">
    <source>
        <dbReference type="EMBL" id="GLC53300.1"/>
    </source>
</evidence>
<dbReference type="AlphaFoldDB" id="A0A9W6BK64"/>
<organism evidence="2 3">
    <name type="scientific">Pleodorina starrii</name>
    <dbReference type="NCBI Taxonomy" id="330485"/>
    <lineage>
        <taxon>Eukaryota</taxon>
        <taxon>Viridiplantae</taxon>
        <taxon>Chlorophyta</taxon>
        <taxon>core chlorophytes</taxon>
        <taxon>Chlorophyceae</taxon>
        <taxon>CS clade</taxon>
        <taxon>Chlamydomonadales</taxon>
        <taxon>Volvocaceae</taxon>
        <taxon>Pleodorina</taxon>
    </lineage>
</organism>
<comment type="caution">
    <text evidence="2">The sequence shown here is derived from an EMBL/GenBank/DDBJ whole genome shotgun (WGS) entry which is preliminary data.</text>
</comment>
<protein>
    <submittedName>
        <fullName evidence="2">Uncharacterized protein</fullName>
    </submittedName>
</protein>
<dbReference type="Proteomes" id="UP001165080">
    <property type="component" value="Unassembled WGS sequence"/>
</dbReference>
<feature type="compositionally biased region" description="Polar residues" evidence="1">
    <location>
        <begin position="222"/>
        <end position="233"/>
    </location>
</feature>
<accession>A0A9W6BK64</accession>
<dbReference type="OrthoDB" id="546790at2759"/>